<sequence>MKAEEFYTIFQQKYSIIKDFEMERYKLEQELFLFKKLSNPKMLSPLITFTIKTFQWPNPQYETNEQISFSNTLVAMDQYIIDVEKTINDQNIQLNLYKK</sequence>
<proteinExistence type="predicted"/>
<dbReference type="EMBL" id="MN740417">
    <property type="protein sequence ID" value="QHU05594.1"/>
    <property type="molecule type" value="Genomic_DNA"/>
</dbReference>
<dbReference type="AlphaFoldDB" id="A0A6C0JPF8"/>
<organism evidence="1">
    <name type="scientific">viral metagenome</name>
    <dbReference type="NCBI Taxonomy" id="1070528"/>
    <lineage>
        <taxon>unclassified sequences</taxon>
        <taxon>metagenomes</taxon>
        <taxon>organismal metagenomes</taxon>
    </lineage>
</organism>
<name>A0A6C0JPF8_9ZZZZ</name>
<protein>
    <submittedName>
        <fullName evidence="1">Uncharacterized protein</fullName>
    </submittedName>
</protein>
<reference evidence="1" key="1">
    <citation type="journal article" date="2020" name="Nature">
        <title>Giant virus diversity and host interactions through global metagenomics.</title>
        <authorList>
            <person name="Schulz F."/>
            <person name="Roux S."/>
            <person name="Paez-Espino D."/>
            <person name="Jungbluth S."/>
            <person name="Walsh D.A."/>
            <person name="Denef V.J."/>
            <person name="McMahon K.D."/>
            <person name="Konstantinidis K.T."/>
            <person name="Eloe-Fadrosh E.A."/>
            <person name="Kyrpides N.C."/>
            <person name="Woyke T."/>
        </authorList>
    </citation>
    <scope>NUCLEOTIDE SEQUENCE</scope>
    <source>
        <strain evidence="1">GVMAG-M-3300027736-24</strain>
    </source>
</reference>
<evidence type="ECO:0000313" key="1">
    <source>
        <dbReference type="EMBL" id="QHU05594.1"/>
    </source>
</evidence>
<accession>A0A6C0JPF8</accession>